<evidence type="ECO:0000313" key="2">
    <source>
        <dbReference type="Proteomes" id="UP001055072"/>
    </source>
</evidence>
<organism evidence="1 2">
    <name type="scientific">Irpex rosettiformis</name>
    <dbReference type="NCBI Taxonomy" id="378272"/>
    <lineage>
        <taxon>Eukaryota</taxon>
        <taxon>Fungi</taxon>
        <taxon>Dikarya</taxon>
        <taxon>Basidiomycota</taxon>
        <taxon>Agaricomycotina</taxon>
        <taxon>Agaricomycetes</taxon>
        <taxon>Polyporales</taxon>
        <taxon>Irpicaceae</taxon>
        <taxon>Irpex</taxon>
    </lineage>
</organism>
<reference evidence="1" key="1">
    <citation type="journal article" date="2021" name="Environ. Microbiol.">
        <title>Gene family expansions and transcriptome signatures uncover fungal adaptations to wood decay.</title>
        <authorList>
            <person name="Hage H."/>
            <person name="Miyauchi S."/>
            <person name="Viragh M."/>
            <person name="Drula E."/>
            <person name="Min B."/>
            <person name="Chaduli D."/>
            <person name="Navarro D."/>
            <person name="Favel A."/>
            <person name="Norest M."/>
            <person name="Lesage-Meessen L."/>
            <person name="Balint B."/>
            <person name="Merenyi Z."/>
            <person name="de Eugenio L."/>
            <person name="Morin E."/>
            <person name="Martinez A.T."/>
            <person name="Baldrian P."/>
            <person name="Stursova M."/>
            <person name="Martinez M.J."/>
            <person name="Novotny C."/>
            <person name="Magnuson J.K."/>
            <person name="Spatafora J.W."/>
            <person name="Maurice S."/>
            <person name="Pangilinan J."/>
            <person name="Andreopoulos W."/>
            <person name="LaButti K."/>
            <person name="Hundley H."/>
            <person name="Na H."/>
            <person name="Kuo A."/>
            <person name="Barry K."/>
            <person name="Lipzen A."/>
            <person name="Henrissat B."/>
            <person name="Riley R."/>
            <person name="Ahrendt S."/>
            <person name="Nagy L.G."/>
            <person name="Grigoriev I.V."/>
            <person name="Martin F."/>
            <person name="Rosso M.N."/>
        </authorList>
    </citation>
    <scope>NUCLEOTIDE SEQUENCE</scope>
    <source>
        <strain evidence="1">CBS 384.51</strain>
    </source>
</reference>
<name>A0ACB8UI45_9APHY</name>
<protein>
    <submittedName>
        <fullName evidence="1">Uncharacterized protein</fullName>
    </submittedName>
</protein>
<proteinExistence type="predicted"/>
<comment type="caution">
    <text evidence="1">The sequence shown here is derived from an EMBL/GenBank/DDBJ whole genome shotgun (WGS) entry which is preliminary data.</text>
</comment>
<evidence type="ECO:0000313" key="1">
    <source>
        <dbReference type="EMBL" id="KAI0094048.1"/>
    </source>
</evidence>
<sequence>MSDLPPLYTNTSTQPHTLPLYTESPTPTERVLHTTASEPTVATRSLTRQFIFKSDHLQIDLGQFPCALMHPAYGVGGVVEGTIKITAKCTHVSQLTIKLQGAVTTTASEYTHVAIAGLDTLTLFSKSIQLVPEQGSGGDQTIDAGATFPFAIAFPPHVSGRNGALPPSYTAIHSGVSSEIQYYIQVDISRKGMFRRNEVRKIPVLFLPKSRPAMPAMYELPRAIDALSLPERVKETMLLPTWPETCEAQAIAEVANLPTVKLWSPIPQHFASGDYIPLAVNISCPSSPALAKLYASDVTIQLVKKRRIWFSQGRLTTARQMVLSAGISTGGHECIAGTAFQLFRLKAGSPGREVNISVKGTLEVEHVIRVTVRPPADVRHLPTFTLDEPIELTTDPYEDQETVLLTETHAAPALGLTTLRPQCAQMSLIWT</sequence>
<dbReference type="EMBL" id="MU274901">
    <property type="protein sequence ID" value="KAI0094048.1"/>
    <property type="molecule type" value="Genomic_DNA"/>
</dbReference>
<keyword evidence="2" id="KW-1185">Reference proteome</keyword>
<accession>A0ACB8UI45</accession>
<dbReference type="Proteomes" id="UP001055072">
    <property type="component" value="Unassembled WGS sequence"/>
</dbReference>
<gene>
    <name evidence="1" type="ORF">BDY19DRAFT_902718</name>
</gene>